<evidence type="ECO:0000313" key="10">
    <source>
        <dbReference type="EMBL" id="MBR7838053.1"/>
    </source>
</evidence>
<evidence type="ECO:0000256" key="2">
    <source>
        <dbReference type="ARBA" id="ARBA00012755"/>
    </source>
</evidence>
<evidence type="ECO:0000256" key="4">
    <source>
        <dbReference type="ARBA" id="ARBA00023295"/>
    </source>
</evidence>
<comment type="caution">
    <text evidence="10">The sequence shown here is derived from an EMBL/GenBank/DDBJ whole genome shotgun (WGS) entry which is preliminary data.</text>
</comment>
<dbReference type="AlphaFoldDB" id="A0A941EX73"/>
<dbReference type="PANTHER" id="PTHR43053:SF3">
    <property type="entry name" value="ALPHA-GALACTOSIDASE C-RELATED"/>
    <property type="match status" value="1"/>
</dbReference>
<dbReference type="InterPro" id="IPR050985">
    <property type="entry name" value="Alpha-glycosidase_related"/>
</dbReference>
<evidence type="ECO:0000256" key="3">
    <source>
        <dbReference type="ARBA" id="ARBA00022801"/>
    </source>
</evidence>
<dbReference type="InterPro" id="IPR031704">
    <property type="entry name" value="Glyco_hydro_36_N"/>
</dbReference>
<dbReference type="InterPro" id="IPR013780">
    <property type="entry name" value="Glyco_hydro_b"/>
</dbReference>
<comment type="similarity">
    <text evidence="5">Belongs to the glycosyl hydrolase.</text>
</comment>
<sequence>MVETLSSMSEPAPEPRVLELAQGGVSLLLDTTGPGVPRALYWGAHLAPYSGDGAAYWQADRAAGLLAGLADGLDTAGSLMPTQLSGWFGRPLLAGHREGEHHPVRFTRSGPITAGPPANSPAGPGSAVAFEAVDELAGLRLRTEIEMTAPGVLRMRHTLVNTEQSSYTLDRLSCALPLPAQAAEILDFTGGWAKERSPQRAPLRDGVWVRENRRGRTGFDAGLLVVGTPGFGFGQGQVWAVHAAWSGNHVHYVEAQPDGQVVLAAGELLEPGEIRLGPDQAYQSPWVYLAHADEGLDGLSRRLHASLRARPAHPGSPRPLTLNTWEAVYFRHDEDTMLHLADVAAKTGVERFVVDDGWFLGRRSDNAGLGDWYVDPAVWPNGLHRIARHVKDLGMQFGLWFEPEMANPDSDLLREHPDWLLADPRRLPREQRNQHVLDLARPEVYAYLLERIGSLVAEYAIDYIKWDHNRDVAAPVHEGVPGVHAHTLAVYRLMDELRSRHPGLEIESCSSGGARADLGVLEHTDRVWGSDNIDPLSRQRIQRWTGLMLPPELIGSHVGTSPAHTTGRASRLSLRCATALFCHAGIEADLSGWALADLERMASWAVLYKELRGLLHGGDVVRVDHPDPAAWVHGVVSPARDRAVFAYVQLDASTGDRTAPIRLPGLDPEREYVLEALPAASAPEASWPRWAAAPEPVPLTGVALGRIGVPAPALANTPGEAFVFTATAVAGS</sequence>
<dbReference type="InterPro" id="IPR038417">
    <property type="entry name" value="Alpga-gal_N_sf"/>
</dbReference>
<evidence type="ECO:0000256" key="7">
    <source>
        <dbReference type="PIRSR" id="PIRSR005536-2"/>
    </source>
</evidence>
<evidence type="ECO:0000256" key="6">
    <source>
        <dbReference type="PIRSR" id="PIRSR005536-1"/>
    </source>
</evidence>
<dbReference type="GO" id="GO:0004557">
    <property type="term" value="F:alpha-galactosidase activity"/>
    <property type="evidence" value="ECO:0007669"/>
    <property type="project" value="UniProtKB-UniRule"/>
</dbReference>
<dbReference type="EMBL" id="JAGSOG010000253">
    <property type="protein sequence ID" value="MBR7838053.1"/>
    <property type="molecule type" value="Genomic_DNA"/>
</dbReference>
<protein>
    <recommendedName>
        <fullName evidence="2 5">Alpha-galactosidase</fullName>
        <ecNumber evidence="2 5">3.2.1.22</ecNumber>
    </recommendedName>
</protein>
<evidence type="ECO:0000256" key="1">
    <source>
        <dbReference type="ARBA" id="ARBA00001255"/>
    </source>
</evidence>
<dbReference type="SUPFAM" id="SSF51445">
    <property type="entry name" value="(Trans)glycosidases"/>
    <property type="match status" value="1"/>
</dbReference>
<feature type="domain" description="Glycosyl hydrolase family 36 C-terminal" evidence="8">
    <location>
        <begin position="634"/>
        <end position="682"/>
    </location>
</feature>
<dbReference type="InterPro" id="IPR002252">
    <property type="entry name" value="Glyco_hydro_36"/>
</dbReference>
<feature type="binding site" evidence="7">
    <location>
        <position position="432"/>
    </location>
    <ligand>
        <name>substrate</name>
    </ligand>
</feature>
<name>A0A941EX73_9ACTN</name>
<dbReference type="Pfam" id="PF02065">
    <property type="entry name" value="Melibiase"/>
    <property type="match status" value="1"/>
</dbReference>
<dbReference type="GO" id="GO:0016052">
    <property type="term" value="P:carbohydrate catabolic process"/>
    <property type="evidence" value="ECO:0007669"/>
    <property type="project" value="InterPro"/>
</dbReference>
<dbReference type="Gene3D" id="2.70.98.60">
    <property type="entry name" value="alpha-galactosidase from lactobacil brevis"/>
    <property type="match status" value="1"/>
</dbReference>
<gene>
    <name evidence="10" type="ORF">KDL01_32570</name>
</gene>
<comment type="catalytic activity">
    <reaction evidence="1 5">
        <text>Hydrolysis of terminal, non-reducing alpha-D-galactose residues in alpha-D-galactosides, including galactose oligosaccharides, galactomannans and galactolipids.</text>
        <dbReference type="EC" id="3.2.1.22"/>
    </reaction>
</comment>
<feature type="binding site" evidence="7">
    <location>
        <position position="192"/>
    </location>
    <ligand>
        <name>substrate</name>
    </ligand>
</feature>
<dbReference type="InterPro" id="IPR031705">
    <property type="entry name" value="Glyco_hydro_36_C"/>
</dbReference>
<dbReference type="RefSeq" id="WP_212532515.1">
    <property type="nucleotide sequence ID" value="NZ_JAGSOG010000253.1"/>
</dbReference>
<dbReference type="PRINTS" id="PR00743">
    <property type="entry name" value="GLHYDRLASE36"/>
</dbReference>
<accession>A0A941EX73</accession>
<keyword evidence="4 5" id="KW-0326">Glycosidase</keyword>
<dbReference type="EC" id="3.2.1.22" evidence="2 5"/>
<evidence type="ECO:0000313" key="11">
    <source>
        <dbReference type="Proteomes" id="UP000675781"/>
    </source>
</evidence>
<feature type="binding site" evidence="7">
    <location>
        <position position="509"/>
    </location>
    <ligand>
        <name>substrate</name>
    </ligand>
</feature>
<keyword evidence="3 5" id="KW-0378">Hydrolase</keyword>
<dbReference type="InterPro" id="IPR017853">
    <property type="entry name" value="GH"/>
</dbReference>
<dbReference type="Pfam" id="PF16874">
    <property type="entry name" value="Glyco_hydro_36C"/>
    <property type="match status" value="1"/>
</dbReference>
<dbReference type="PANTHER" id="PTHR43053">
    <property type="entry name" value="GLYCOSIDASE FAMILY 31"/>
    <property type="match status" value="1"/>
</dbReference>
<feature type="active site" description="Nucleophile" evidence="6">
    <location>
        <position position="467"/>
    </location>
</feature>
<dbReference type="PIRSF" id="PIRSF005536">
    <property type="entry name" value="Agal"/>
    <property type="match status" value="1"/>
</dbReference>
<dbReference type="Gene3D" id="3.20.20.70">
    <property type="entry name" value="Aldolase class I"/>
    <property type="match status" value="1"/>
</dbReference>
<organism evidence="10 11">
    <name type="scientific">Actinospica durhamensis</name>
    <dbReference type="NCBI Taxonomy" id="1508375"/>
    <lineage>
        <taxon>Bacteria</taxon>
        <taxon>Bacillati</taxon>
        <taxon>Actinomycetota</taxon>
        <taxon>Actinomycetes</taxon>
        <taxon>Catenulisporales</taxon>
        <taxon>Actinospicaceae</taxon>
        <taxon>Actinospica</taxon>
    </lineage>
</organism>
<keyword evidence="11" id="KW-1185">Reference proteome</keyword>
<dbReference type="Pfam" id="PF16875">
    <property type="entry name" value="Glyco_hydro_36N"/>
    <property type="match status" value="1"/>
</dbReference>
<dbReference type="PROSITE" id="PS00512">
    <property type="entry name" value="ALPHA_GALACTOSIDASE"/>
    <property type="match status" value="1"/>
</dbReference>
<feature type="active site" description="Proton donor" evidence="6">
    <location>
        <position position="531"/>
    </location>
</feature>
<feature type="binding site" evidence="7">
    <location>
        <begin position="355"/>
        <end position="356"/>
    </location>
    <ligand>
        <name>substrate</name>
    </ligand>
</feature>
<feature type="binding site" evidence="7">
    <location>
        <position position="531"/>
    </location>
    <ligand>
        <name>substrate</name>
    </ligand>
</feature>
<reference evidence="10" key="1">
    <citation type="submission" date="2021-04" db="EMBL/GenBank/DDBJ databases">
        <title>Genome based classification of Actinospica acidithermotolerans sp. nov., an actinobacterium isolated from an Indonesian hot spring.</title>
        <authorList>
            <person name="Kusuma A.B."/>
            <person name="Putra K.E."/>
            <person name="Nafisah S."/>
            <person name="Loh J."/>
            <person name="Nouioui I."/>
            <person name="Goodfellow M."/>
        </authorList>
    </citation>
    <scope>NUCLEOTIDE SEQUENCE</scope>
    <source>
        <strain evidence="10">CSCA 57</strain>
    </source>
</reference>
<proteinExistence type="inferred from homology"/>
<evidence type="ECO:0000259" key="8">
    <source>
        <dbReference type="Pfam" id="PF16874"/>
    </source>
</evidence>
<dbReference type="Proteomes" id="UP000675781">
    <property type="component" value="Unassembled WGS sequence"/>
</dbReference>
<dbReference type="InterPro" id="IPR000111">
    <property type="entry name" value="Glyco_hydro_27/36_CS"/>
</dbReference>
<evidence type="ECO:0000259" key="9">
    <source>
        <dbReference type="Pfam" id="PF16875"/>
    </source>
</evidence>
<dbReference type="Gene3D" id="2.60.40.1180">
    <property type="entry name" value="Golgi alpha-mannosidase II"/>
    <property type="match status" value="1"/>
</dbReference>
<dbReference type="InterPro" id="IPR013785">
    <property type="entry name" value="Aldolase_TIM"/>
</dbReference>
<evidence type="ECO:0000256" key="5">
    <source>
        <dbReference type="PIRNR" id="PIRNR005536"/>
    </source>
</evidence>
<dbReference type="FunFam" id="3.20.20.70:FF:000118">
    <property type="entry name" value="Alpha-galactosidase"/>
    <property type="match status" value="1"/>
</dbReference>
<feature type="binding site" evidence="7">
    <location>
        <begin position="465"/>
        <end position="469"/>
    </location>
    <ligand>
        <name>substrate</name>
    </ligand>
</feature>
<dbReference type="CDD" id="cd14791">
    <property type="entry name" value="GH36"/>
    <property type="match status" value="1"/>
</dbReference>
<feature type="domain" description="Glycosyl hydrolase family 36 N-terminal" evidence="9">
    <location>
        <begin position="36"/>
        <end position="276"/>
    </location>
</feature>